<comment type="caution">
    <text evidence="1">The sequence shown here is derived from an EMBL/GenBank/DDBJ whole genome shotgun (WGS) entry which is preliminary data.</text>
</comment>
<dbReference type="AlphaFoldDB" id="A0A5B0MJD4"/>
<proteinExistence type="predicted"/>
<dbReference type="EMBL" id="VDEP01000471">
    <property type="protein sequence ID" value="KAA1076146.1"/>
    <property type="molecule type" value="Genomic_DNA"/>
</dbReference>
<reference evidence="1 2" key="1">
    <citation type="submission" date="2019-05" db="EMBL/GenBank/DDBJ databases">
        <title>Emergence of the Ug99 lineage of the wheat stem rust pathogen through somatic hybridization.</title>
        <authorList>
            <person name="Li F."/>
            <person name="Upadhyaya N.M."/>
            <person name="Sperschneider J."/>
            <person name="Matny O."/>
            <person name="Nguyen-Phuc H."/>
            <person name="Mago R."/>
            <person name="Raley C."/>
            <person name="Miller M.E."/>
            <person name="Silverstein K.A.T."/>
            <person name="Henningsen E."/>
            <person name="Hirsch C.D."/>
            <person name="Visser B."/>
            <person name="Pretorius Z.A."/>
            <person name="Steffenson B.J."/>
            <person name="Schwessinger B."/>
            <person name="Dodds P.N."/>
            <person name="Figueroa M."/>
        </authorList>
    </citation>
    <scope>NUCLEOTIDE SEQUENCE [LARGE SCALE GENOMIC DNA]</scope>
    <source>
        <strain evidence="1 2">Ug99</strain>
    </source>
</reference>
<name>A0A5B0MJD4_PUCGR</name>
<dbReference type="Proteomes" id="UP000325313">
    <property type="component" value="Unassembled WGS sequence"/>
</dbReference>
<gene>
    <name evidence="1" type="ORF">PGTUg99_036398</name>
</gene>
<organism evidence="1 2">
    <name type="scientific">Puccinia graminis f. sp. tritici</name>
    <dbReference type="NCBI Taxonomy" id="56615"/>
    <lineage>
        <taxon>Eukaryota</taxon>
        <taxon>Fungi</taxon>
        <taxon>Dikarya</taxon>
        <taxon>Basidiomycota</taxon>
        <taxon>Pucciniomycotina</taxon>
        <taxon>Pucciniomycetes</taxon>
        <taxon>Pucciniales</taxon>
        <taxon>Pucciniaceae</taxon>
        <taxon>Puccinia</taxon>
    </lineage>
</organism>
<protein>
    <submittedName>
        <fullName evidence="1">Uncharacterized protein</fullName>
    </submittedName>
</protein>
<evidence type="ECO:0000313" key="1">
    <source>
        <dbReference type="EMBL" id="KAA1076146.1"/>
    </source>
</evidence>
<accession>A0A5B0MJD4</accession>
<sequence length="138" mass="15504">MQGPCIAHLLEFRLRSPISALYALRSPRSLPYFPSLFLSRSLFSLYLNSSIFLIFPDPPTITQPLPNSHQPSATKPVSVVNRSNHMSNTRSTNIKPWSLSPSIDRSPGSFIPHNVNTQRRFHHQSPQLLGLLTSTLNT</sequence>
<evidence type="ECO:0000313" key="2">
    <source>
        <dbReference type="Proteomes" id="UP000325313"/>
    </source>
</evidence>